<accession>A0A813PV50</accession>
<dbReference type="PANTHER" id="PTHR33361:SF2">
    <property type="entry name" value="DUF885 DOMAIN-CONTAINING PROTEIN"/>
    <property type="match status" value="1"/>
</dbReference>
<sequence length="111" mass="13118">MRSCRLVVDTGIHWKRWSREQTIDYMMENTCMNKEEIITEVERYFVFPGQACSYMIGCQTILSLREKAQLALGDKFDLKKFHDAVLLHGSLPLNVLENIIDEYIKEQRKDM</sequence>
<dbReference type="Proteomes" id="UP000663877">
    <property type="component" value="Unassembled WGS sequence"/>
</dbReference>
<dbReference type="InterPro" id="IPR010281">
    <property type="entry name" value="DUF885"/>
</dbReference>
<comment type="caution">
    <text evidence="1">The sequence shown here is derived from an EMBL/GenBank/DDBJ whole genome shotgun (WGS) entry which is preliminary data.</text>
</comment>
<dbReference type="EMBL" id="CAJNOI010000010">
    <property type="protein sequence ID" value="CAF0780018.1"/>
    <property type="molecule type" value="Genomic_DNA"/>
</dbReference>
<dbReference type="Pfam" id="PF05960">
    <property type="entry name" value="DUF885"/>
    <property type="match status" value="1"/>
</dbReference>
<evidence type="ECO:0000313" key="4">
    <source>
        <dbReference type="Proteomes" id="UP000663832"/>
    </source>
</evidence>
<dbReference type="EMBL" id="CAJNOM010000112">
    <property type="protein sequence ID" value="CAF1071639.1"/>
    <property type="molecule type" value="Genomic_DNA"/>
</dbReference>
<evidence type="ECO:0000313" key="3">
    <source>
        <dbReference type="EMBL" id="CAF1071639.1"/>
    </source>
</evidence>
<keyword evidence="4" id="KW-1185">Reference proteome</keyword>
<dbReference type="PANTHER" id="PTHR33361">
    <property type="entry name" value="GLR0591 PROTEIN"/>
    <property type="match status" value="1"/>
</dbReference>
<organism evidence="1 4">
    <name type="scientific">Adineta steineri</name>
    <dbReference type="NCBI Taxonomy" id="433720"/>
    <lineage>
        <taxon>Eukaryota</taxon>
        <taxon>Metazoa</taxon>
        <taxon>Spiralia</taxon>
        <taxon>Gnathifera</taxon>
        <taxon>Rotifera</taxon>
        <taxon>Eurotatoria</taxon>
        <taxon>Bdelloidea</taxon>
        <taxon>Adinetida</taxon>
        <taxon>Adinetidae</taxon>
        <taxon>Adineta</taxon>
    </lineage>
</organism>
<dbReference type="AlphaFoldDB" id="A0A813PV50"/>
<dbReference type="OrthoDB" id="5959877at2759"/>
<reference evidence="1" key="1">
    <citation type="submission" date="2021-02" db="EMBL/GenBank/DDBJ databases">
        <authorList>
            <person name="Nowell W R."/>
        </authorList>
    </citation>
    <scope>NUCLEOTIDE SEQUENCE</scope>
</reference>
<dbReference type="Proteomes" id="UP000663832">
    <property type="component" value="Unassembled WGS sequence"/>
</dbReference>
<evidence type="ECO:0000313" key="2">
    <source>
        <dbReference type="EMBL" id="CAF0780018.1"/>
    </source>
</evidence>
<protein>
    <recommendedName>
        <fullName evidence="5">DUF885 domain-containing protein</fullName>
    </recommendedName>
</protein>
<name>A0A813PV50_9BILA</name>
<dbReference type="EMBL" id="CAJNOM010000005">
    <property type="protein sequence ID" value="CAF0755890.1"/>
    <property type="molecule type" value="Genomic_DNA"/>
</dbReference>
<proteinExistence type="predicted"/>
<evidence type="ECO:0000313" key="1">
    <source>
        <dbReference type="EMBL" id="CAF0755890.1"/>
    </source>
</evidence>
<gene>
    <name evidence="2" type="ORF">BJG266_LOCUS4064</name>
    <name evidence="1" type="ORF">QVE165_LOCUS1773</name>
    <name evidence="3" type="ORF">QVE165_LOCUS18724</name>
</gene>
<evidence type="ECO:0008006" key="5">
    <source>
        <dbReference type="Google" id="ProtNLM"/>
    </source>
</evidence>